<feature type="compositionally biased region" description="Basic residues" evidence="1">
    <location>
        <begin position="230"/>
        <end position="240"/>
    </location>
</feature>
<evidence type="ECO:0008006" key="5">
    <source>
        <dbReference type="Google" id="ProtNLM"/>
    </source>
</evidence>
<keyword evidence="2" id="KW-0732">Signal</keyword>
<dbReference type="VEuPathDB" id="FungiDB:CJJ09_002375"/>
<dbReference type="SUPFAM" id="SSF47095">
    <property type="entry name" value="HMG-box"/>
    <property type="match status" value="1"/>
</dbReference>
<dbReference type="VEuPathDB" id="FungiDB:CJI96_0001126"/>
<dbReference type="Proteomes" id="UP000037122">
    <property type="component" value="Unassembled WGS sequence"/>
</dbReference>
<dbReference type="EMBL" id="LGST01000066">
    <property type="protein sequence ID" value="KND95753.1"/>
    <property type="molecule type" value="Genomic_DNA"/>
</dbReference>
<organism evidence="3 4">
    <name type="scientific">Candidozyma auris</name>
    <name type="common">Yeast</name>
    <name type="synonym">Candida auris</name>
    <dbReference type="NCBI Taxonomy" id="498019"/>
    <lineage>
        <taxon>Eukaryota</taxon>
        <taxon>Fungi</taxon>
        <taxon>Dikarya</taxon>
        <taxon>Ascomycota</taxon>
        <taxon>Saccharomycotina</taxon>
        <taxon>Pichiomycetes</taxon>
        <taxon>Metschnikowiaceae</taxon>
        <taxon>Candidozyma</taxon>
    </lineage>
</organism>
<dbReference type="VEuPathDB" id="FungiDB:CJJ07_003925"/>
<evidence type="ECO:0000313" key="3">
    <source>
        <dbReference type="EMBL" id="KND95753.1"/>
    </source>
</evidence>
<dbReference type="VEuPathDB" id="FungiDB:B9J08_000407"/>
<dbReference type="VEuPathDB" id="FungiDB:QG37_08081"/>
<dbReference type="VEuPathDB" id="FungiDB:CJI97_000407"/>
<gene>
    <name evidence="3" type="ORF">QG37_08081</name>
</gene>
<feature type="signal peptide" evidence="2">
    <location>
        <begin position="1"/>
        <end position="16"/>
    </location>
</feature>
<reference evidence="4" key="1">
    <citation type="journal article" date="2015" name="BMC Genomics">
        <title>Draft genome of a commonly misdiagnosed multidrug resistant pathogen Candida auris.</title>
        <authorList>
            <person name="Chatterjee S."/>
            <person name="Alampalli S.V."/>
            <person name="Nageshan R.K."/>
            <person name="Chettiar S.T."/>
            <person name="Joshi S."/>
            <person name="Tatu U.S."/>
        </authorList>
    </citation>
    <scope>NUCLEOTIDE SEQUENCE [LARGE SCALE GENOMIC DNA]</scope>
    <source>
        <strain evidence="4">6684</strain>
    </source>
</reference>
<dbReference type="InterPro" id="IPR036910">
    <property type="entry name" value="HMG_box_dom_sf"/>
</dbReference>
<proteinExistence type="predicted"/>
<protein>
    <recommendedName>
        <fullName evidence="5">HMG box domain-containing protein</fullName>
    </recommendedName>
</protein>
<feature type="compositionally biased region" description="Basic and acidic residues" evidence="1">
    <location>
        <begin position="217"/>
        <end position="228"/>
    </location>
</feature>
<feature type="region of interest" description="Disordered" evidence="1">
    <location>
        <begin position="217"/>
        <end position="240"/>
    </location>
</feature>
<evidence type="ECO:0000313" key="4">
    <source>
        <dbReference type="Proteomes" id="UP000037122"/>
    </source>
</evidence>
<sequence length="240" mass="28173">MLRVARWFSLLRRLWALKSLVDVQLKPDNYQATITKYGWFLVPKTHVSDGWTLAELNKVLEKLPELKDQDDKAPLTFEDPRYEKVQEKIDEWADTVDLKKMPKVAVQTAKQKREAANQMLYIKQSLGHTQSRPKSGGADTRAKHERVTFTHAWNYFRSIKGSEFREKGEPNDLKKISKMWAQLSYNEKNVYREQYVELLKQGKEVFQGELVDRRVKEEFNQRKKEGIGKGKGRRKKSASE</sequence>
<feature type="chain" id="PRO_5005545280" description="HMG box domain-containing protein" evidence="2">
    <location>
        <begin position="17"/>
        <end position="240"/>
    </location>
</feature>
<comment type="caution">
    <text evidence="3">The sequence shown here is derived from an EMBL/GenBank/DDBJ whole genome shotgun (WGS) entry which is preliminary data.</text>
</comment>
<evidence type="ECO:0000256" key="2">
    <source>
        <dbReference type="SAM" id="SignalP"/>
    </source>
</evidence>
<name>A0A0L0NNY3_CANAR</name>
<dbReference type="AlphaFoldDB" id="A0A0L0NNY3"/>
<accession>A0A0L0NNY3</accession>
<evidence type="ECO:0000256" key="1">
    <source>
        <dbReference type="SAM" id="MobiDB-lite"/>
    </source>
</evidence>